<feature type="compositionally biased region" description="Basic residues" evidence="1">
    <location>
        <begin position="27"/>
        <end position="40"/>
    </location>
</feature>
<evidence type="ECO:0000313" key="2">
    <source>
        <dbReference type="EMBL" id="EEF52838.1"/>
    </source>
</evidence>
<dbReference type="EMBL" id="EQ973772">
    <property type="protein sequence ID" value="EEF52838.1"/>
    <property type="molecule type" value="Genomic_DNA"/>
</dbReference>
<gene>
    <name evidence="2" type="ORF">RCOM_1600660</name>
</gene>
<sequence length="53" mass="5838">MAATASPHSPSNRTPAKSACLKGNRNPGRRHHQQSHRLNAKNKNVVCTHTVLR</sequence>
<dbReference type="Proteomes" id="UP000008311">
    <property type="component" value="Unassembled WGS sequence"/>
</dbReference>
<feature type="compositionally biased region" description="Polar residues" evidence="1">
    <location>
        <begin position="1"/>
        <end position="15"/>
    </location>
</feature>
<reference evidence="3" key="1">
    <citation type="journal article" date="2010" name="Nat. Biotechnol.">
        <title>Draft genome sequence of the oilseed species Ricinus communis.</title>
        <authorList>
            <person name="Chan A.P."/>
            <person name="Crabtree J."/>
            <person name="Zhao Q."/>
            <person name="Lorenzi H."/>
            <person name="Orvis J."/>
            <person name="Puiu D."/>
            <person name="Melake-Berhan A."/>
            <person name="Jones K.M."/>
            <person name="Redman J."/>
            <person name="Chen G."/>
            <person name="Cahoon E.B."/>
            <person name="Gedil M."/>
            <person name="Stanke M."/>
            <person name="Haas B.J."/>
            <person name="Wortman J.R."/>
            <person name="Fraser-Liggett C.M."/>
            <person name="Ravel J."/>
            <person name="Rabinowicz P.D."/>
        </authorList>
    </citation>
    <scope>NUCLEOTIDE SEQUENCE [LARGE SCALE GENOMIC DNA]</scope>
    <source>
        <strain evidence="3">cv. Hale</strain>
    </source>
</reference>
<proteinExistence type="predicted"/>
<protein>
    <submittedName>
        <fullName evidence="2">Uncharacterized protein</fullName>
    </submittedName>
</protein>
<evidence type="ECO:0000313" key="3">
    <source>
        <dbReference type="Proteomes" id="UP000008311"/>
    </source>
</evidence>
<accession>B9R8K8</accession>
<keyword evidence="3" id="KW-1185">Reference proteome</keyword>
<organism evidence="2 3">
    <name type="scientific">Ricinus communis</name>
    <name type="common">Castor bean</name>
    <dbReference type="NCBI Taxonomy" id="3988"/>
    <lineage>
        <taxon>Eukaryota</taxon>
        <taxon>Viridiplantae</taxon>
        <taxon>Streptophyta</taxon>
        <taxon>Embryophyta</taxon>
        <taxon>Tracheophyta</taxon>
        <taxon>Spermatophyta</taxon>
        <taxon>Magnoliopsida</taxon>
        <taxon>eudicotyledons</taxon>
        <taxon>Gunneridae</taxon>
        <taxon>Pentapetalae</taxon>
        <taxon>rosids</taxon>
        <taxon>fabids</taxon>
        <taxon>Malpighiales</taxon>
        <taxon>Euphorbiaceae</taxon>
        <taxon>Acalyphoideae</taxon>
        <taxon>Acalypheae</taxon>
        <taxon>Ricinus</taxon>
    </lineage>
</organism>
<name>B9R8K8_RICCO</name>
<dbReference type="InParanoid" id="B9R8K8"/>
<dbReference type="AlphaFoldDB" id="B9R8K8"/>
<evidence type="ECO:0000256" key="1">
    <source>
        <dbReference type="SAM" id="MobiDB-lite"/>
    </source>
</evidence>
<feature type="region of interest" description="Disordered" evidence="1">
    <location>
        <begin position="1"/>
        <end position="42"/>
    </location>
</feature>